<dbReference type="PANTHER" id="PTHR33295:SF7">
    <property type="entry name" value="ATPASE"/>
    <property type="match status" value="1"/>
</dbReference>
<dbReference type="Pfam" id="PF13173">
    <property type="entry name" value="AAA_14"/>
    <property type="match status" value="1"/>
</dbReference>
<evidence type="ECO:0000259" key="1">
    <source>
        <dbReference type="Pfam" id="PF13173"/>
    </source>
</evidence>
<dbReference type="Gene3D" id="3.40.50.300">
    <property type="entry name" value="P-loop containing nucleotide triphosphate hydrolases"/>
    <property type="match status" value="1"/>
</dbReference>
<reference evidence="2" key="1">
    <citation type="journal article" date="2015" name="Nature">
        <title>Complex archaea that bridge the gap between prokaryotes and eukaryotes.</title>
        <authorList>
            <person name="Spang A."/>
            <person name="Saw J.H."/>
            <person name="Jorgensen S.L."/>
            <person name="Zaremba-Niedzwiedzka K."/>
            <person name="Martijn J."/>
            <person name="Lind A.E."/>
            <person name="van Eijk R."/>
            <person name="Schleper C."/>
            <person name="Guy L."/>
            <person name="Ettema T.J."/>
        </authorList>
    </citation>
    <scope>NUCLEOTIDE SEQUENCE</scope>
</reference>
<proteinExistence type="predicted"/>
<dbReference type="PANTHER" id="PTHR33295">
    <property type="entry name" value="ATPASE"/>
    <property type="match status" value="1"/>
</dbReference>
<evidence type="ECO:0000313" key="2">
    <source>
        <dbReference type="EMBL" id="KKL05337.1"/>
    </source>
</evidence>
<dbReference type="EMBL" id="LAZR01044161">
    <property type="protein sequence ID" value="KKL05337.1"/>
    <property type="molecule type" value="Genomic_DNA"/>
</dbReference>
<dbReference type="SUPFAM" id="SSF52540">
    <property type="entry name" value="P-loop containing nucleoside triphosphate hydrolases"/>
    <property type="match status" value="1"/>
</dbReference>
<accession>A0A0F9AUM9</accession>
<name>A0A0F9AUM9_9ZZZZ</name>
<dbReference type="AlphaFoldDB" id="A0A0F9AUM9"/>
<dbReference type="InterPro" id="IPR027417">
    <property type="entry name" value="P-loop_NTPase"/>
</dbReference>
<dbReference type="InterPro" id="IPR041682">
    <property type="entry name" value="AAA_14"/>
</dbReference>
<gene>
    <name evidence="2" type="ORF">LCGC14_2607050</name>
</gene>
<feature type="domain" description="AAA" evidence="1">
    <location>
        <begin position="18"/>
        <end position="96"/>
    </location>
</feature>
<protein>
    <recommendedName>
        <fullName evidence="1">AAA domain-containing protein</fullName>
    </recommendedName>
</protein>
<organism evidence="2">
    <name type="scientific">marine sediment metagenome</name>
    <dbReference type="NCBI Taxonomy" id="412755"/>
    <lineage>
        <taxon>unclassified sequences</taxon>
        <taxon>metagenomes</taxon>
        <taxon>ecological metagenomes</taxon>
    </lineage>
</organism>
<comment type="caution">
    <text evidence="2">The sequence shown here is derived from an EMBL/GenBank/DDBJ whole genome shotgun (WGS) entry which is preliminary data.</text>
</comment>
<sequence length="106" mass="12753">MEREFYQKLVKWKKSSLRKPLVLRGARQVGKTYILMEFAKREYADYVYINFDENPQFASFFDENLDPDRIIKELNIYFKKTIQPSSTLIILDEIQSSSFSFFEVFL</sequence>